<evidence type="ECO:0000256" key="1">
    <source>
        <dbReference type="SAM" id="Coils"/>
    </source>
</evidence>
<dbReference type="Gene3D" id="3.40.50.300">
    <property type="entry name" value="P-loop containing nucleotide triphosphate hydrolases"/>
    <property type="match status" value="1"/>
</dbReference>
<dbReference type="Proteomes" id="UP000076152">
    <property type="component" value="Chromosome"/>
</dbReference>
<organism evidence="3 4">
    <name type="scientific">Acinetobacter pittii</name>
    <name type="common">Acinetobacter genomosp. 3</name>
    <dbReference type="NCBI Taxonomy" id="48296"/>
    <lineage>
        <taxon>Bacteria</taxon>
        <taxon>Pseudomonadati</taxon>
        <taxon>Pseudomonadota</taxon>
        <taxon>Gammaproteobacteria</taxon>
        <taxon>Moraxellales</taxon>
        <taxon>Moraxellaceae</taxon>
        <taxon>Acinetobacter</taxon>
        <taxon>Acinetobacter calcoaceticus/baumannii complex</taxon>
    </lineage>
</organism>
<dbReference type="SUPFAM" id="SSF52540">
    <property type="entry name" value="P-loop containing nucleoside triphosphate hydrolases"/>
    <property type="match status" value="1"/>
</dbReference>
<feature type="domain" description="KAP NTPase" evidence="2">
    <location>
        <begin position="58"/>
        <end position="356"/>
    </location>
</feature>
<sequence length="491" mass="57595">MLYWGNKFYFYLINTMSELHQLNWNNTNLDNIENAWEGDLWGRKYLGERLTNYVDRLQCGAVLTLDARWGEGKTWFVKHWQKHLEHTDHNVIYLDAFANDYLDDPFLLITSEITNILSKDKKTKKNVENLIELSVSIGTALLPSLPKVALTMGLHLIGAGFLGGLLQQGYENAKDEVESLTKEASDRIKESIQEKIARHEAEKKTLNDFKKYLTETVSKLDKPLVFIIDELDRCRPDFAIRLIERIKHFFDTPKIVFVLVMNKTQLLQSIKTFYGYDSEIQGDYLEKFVDFTIQFPSNIADYHYENIIKEQLFRVGELTSLDEVNELYFFTLALQLEKKLNARAFIRKINQFALLRTDNPNKNLILLSYIMGGEPFANHQIYIEKVINKLISYLCKNKREFLSKHHLSAGMHGMENISDAEWYRIILEYDYQVKGTIIDKLMQAYDQARRSSDSSSREYTLRNFLKDLAIYNIDHSNRFEEDWKSYIKEGL</sequence>
<feature type="coiled-coil region" evidence="1">
    <location>
        <begin position="170"/>
        <end position="209"/>
    </location>
</feature>
<evidence type="ECO:0000313" key="4">
    <source>
        <dbReference type="Proteomes" id="UP000076152"/>
    </source>
</evidence>
<evidence type="ECO:0000259" key="2">
    <source>
        <dbReference type="Pfam" id="PF07693"/>
    </source>
</evidence>
<dbReference type="EMBL" id="CP015145">
    <property type="protein sequence ID" value="AMX20560.1"/>
    <property type="molecule type" value="Genomic_DNA"/>
</dbReference>
<dbReference type="InterPro" id="IPR027417">
    <property type="entry name" value="P-loop_NTPase"/>
</dbReference>
<accession>A0AB33BB23</accession>
<keyword evidence="1" id="KW-0175">Coiled coil</keyword>
<dbReference type="AlphaFoldDB" id="A0AB33BB23"/>
<evidence type="ECO:0000313" key="3">
    <source>
        <dbReference type="EMBL" id="AMX20560.1"/>
    </source>
</evidence>
<protein>
    <submittedName>
        <fullName evidence="3">KAP family P-loop domain protein</fullName>
    </submittedName>
</protein>
<reference evidence="3 4" key="1">
    <citation type="submission" date="2016-04" db="EMBL/GenBank/DDBJ databases">
        <title>Complete genome sequencing of OXA-72 bearing Acinetobacter pittii strain IEC338SC.</title>
        <authorList>
            <person name="Brasiliense D.M."/>
            <person name="Lima K.V."/>
            <person name="Souza C.O."/>
            <person name="Dutra L.G."/>
            <person name="Mamizuka E.M."/>
            <person name="Perez-Chaparro P.J."/>
            <person name="McCulloch J.A."/>
        </authorList>
    </citation>
    <scope>NUCLEOTIDE SEQUENCE [LARGE SCALE GENOMIC DNA]</scope>
    <source>
        <strain evidence="3 4">IEC338SC</strain>
    </source>
</reference>
<gene>
    <name evidence="3" type="ORF">IEC338SC_3454</name>
</gene>
<dbReference type="Pfam" id="PF07693">
    <property type="entry name" value="KAP_NTPase"/>
    <property type="match status" value="1"/>
</dbReference>
<dbReference type="InterPro" id="IPR011646">
    <property type="entry name" value="KAP_P-loop"/>
</dbReference>
<proteinExistence type="predicted"/>
<name>A0AB33BB23_ACIPI</name>